<dbReference type="InterPro" id="IPR014001">
    <property type="entry name" value="Helicase_ATP-bd"/>
</dbReference>
<dbReference type="GO" id="GO:0016787">
    <property type="term" value="F:hydrolase activity"/>
    <property type="evidence" value="ECO:0007669"/>
    <property type="project" value="UniProtKB-KW"/>
</dbReference>
<dbReference type="Pfam" id="PF00176">
    <property type="entry name" value="SNF2-rel_dom"/>
    <property type="match status" value="1"/>
</dbReference>
<dbReference type="InterPro" id="IPR000330">
    <property type="entry name" value="SNF2_N"/>
</dbReference>
<dbReference type="Gene3D" id="3.40.50.10810">
    <property type="entry name" value="Tandem AAA-ATPase domain"/>
    <property type="match status" value="1"/>
</dbReference>
<dbReference type="Pfam" id="PF00271">
    <property type="entry name" value="Helicase_C"/>
    <property type="match status" value="1"/>
</dbReference>
<dbReference type="InterPro" id="IPR049730">
    <property type="entry name" value="SNF2/RAD54-like_C"/>
</dbReference>
<dbReference type="SUPFAM" id="SSF52540">
    <property type="entry name" value="P-loop containing nucleoside triphosphate hydrolases"/>
    <property type="match status" value="2"/>
</dbReference>
<dbReference type="InterPro" id="IPR038718">
    <property type="entry name" value="SNF2-like_sf"/>
</dbReference>
<dbReference type="Gene3D" id="3.40.50.300">
    <property type="entry name" value="P-loop containing nucleotide triphosphate hydrolases"/>
    <property type="match status" value="1"/>
</dbReference>
<dbReference type="SMART" id="SM00487">
    <property type="entry name" value="DEXDc"/>
    <property type="match status" value="1"/>
</dbReference>
<dbReference type="PROSITE" id="PS51194">
    <property type="entry name" value="HELICASE_CTER"/>
    <property type="match status" value="1"/>
</dbReference>
<organism evidence="4">
    <name type="scientific">Caldilineaceae bacterium SB0661_bin_32</name>
    <dbReference type="NCBI Taxonomy" id="2605255"/>
    <lineage>
        <taxon>Bacteria</taxon>
        <taxon>Bacillati</taxon>
        <taxon>Chloroflexota</taxon>
        <taxon>Caldilineae</taxon>
        <taxon>Caldilineales</taxon>
        <taxon>Caldilineaceae</taxon>
    </lineage>
</organism>
<name>A0A6B1D9S7_9CHLR</name>
<feature type="domain" description="Helicase C-terminal" evidence="3">
    <location>
        <begin position="509"/>
        <end position="665"/>
    </location>
</feature>
<keyword evidence="4" id="KW-0067">ATP-binding</keyword>
<dbReference type="EMBL" id="VXMH01000077">
    <property type="protein sequence ID" value="MYC96356.1"/>
    <property type="molecule type" value="Genomic_DNA"/>
</dbReference>
<dbReference type="AlphaFoldDB" id="A0A6B1D9S7"/>
<proteinExistence type="predicted"/>
<accession>A0A6B1D9S7</accession>
<evidence type="ECO:0000256" key="1">
    <source>
        <dbReference type="ARBA" id="ARBA00022801"/>
    </source>
</evidence>
<protein>
    <submittedName>
        <fullName evidence="4">DEAD/DEAH box helicase</fullName>
    </submittedName>
</protein>
<dbReference type="CDD" id="cd17919">
    <property type="entry name" value="DEXHc_Snf"/>
    <property type="match status" value="1"/>
</dbReference>
<keyword evidence="4" id="KW-0347">Helicase</keyword>
<dbReference type="CDD" id="cd18793">
    <property type="entry name" value="SF2_C_SNF"/>
    <property type="match status" value="1"/>
</dbReference>
<feature type="domain" description="Helicase ATP-binding" evidence="2">
    <location>
        <begin position="244"/>
        <end position="407"/>
    </location>
</feature>
<dbReference type="PROSITE" id="PS51192">
    <property type="entry name" value="HELICASE_ATP_BIND_1"/>
    <property type="match status" value="1"/>
</dbReference>
<dbReference type="PANTHER" id="PTHR10799">
    <property type="entry name" value="SNF2/RAD54 HELICASE FAMILY"/>
    <property type="match status" value="1"/>
</dbReference>
<evidence type="ECO:0000259" key="2">
    <source>
        <dbReference type="PROSITE" id="PS51192"/>
    </source>
</evidence>
<sequence length="684" mass="77328">MPISFDDLGEPDSGSSVAWLRFVVEEEGHGVRAALFETSSLGEPLHFSFARADMNTQPHLHTDRVHWREDAALSLTRSLLRSAAGSPALLLGLADEIPLWVVTEALRVRLPFCRVSVESRSSPELLWANEPPREGTEAHQALERIMQREDPFEAFDRAANCLSKAFEYRRIRGISSFAGLNAVLNLDRPEVENGERTSGPAKSLWELLEVRPVDERHAQEPLPSAWVSQMAWPGELMPFQISGVQALLEMDRLLLADDMGLGKTVQTVAAVRILRARGEIESCLVIAPASVLNQWRQELTRWAPELSAIIVRGSADDRSWQWQAQTDVKLVSYGVLRQDADRLVTMRPARRIWDVVVADEAQRIKNLNDTSEAVKSLRRVRSWALTGTPIENREEELASIMEFVDHDGTSPLKRYFPGSELLYRHKEVQLRRKKNEVLNDLPPKLETKLSVELGPRQRASYTKAEEEGIVYLKSLGAEVRVRHVLELITRLKQICNFDPETGESSKLDDIRERLDQLTGQGHKALVFSQYASETFGVKAAAAFLREFSPVMLTGDMPLEERSVAIEQFRNRDEHKAMVISLRAGGLGLNLQEASYVFHLDRWWNPAVERQAEDRAHRMGQTVKVNVIKYSCAGTIEERIDRILERKQRLFDQLIDDVSLNLSARLSGEELFSLFGLDLPGVSVN</sequence>
<gene>
    <name evidence="4" type="ORF">F4X14_15440</name>
</gene>
<dbReference type="InterPro" id="IPR001650">
    <property type="entry name" value="Helicase_C-like"/>
</dbReference>
<reference evidence="4" key="1">
    <citation type="submission" date="2019-09" db="EMBL/GenBank/DDBJ databases">
        <title>Characterisation of the sponge microbiome using genome-centric metagenomics.</title>
        <authorList>
            <person name="Engelberts J.P."/>
            <person name="Robbins S.J."/>
            <person name="De Goeij J.M."/>
            <person name="Aranda M."/>
            <person name="Bell S.C."/>
            <person name="Webster N.S."/>
        </authorList>
    </citation>
    <scope>NUCLEOTIDE SEQUENCE</scope>
    <source>
        <strain evidence="4">SB0661_bin_32</strain>
    </source>
</reference>
<keyword evidence="4" id="KW-0547">Nucleotide-binding</keyword>
<keyword evidence="1" id="KW-0378">Hydrolase</keyword>
<dbReference type="SMART" id="SM00490">
    <property type="entry name" value="HELICc"/>
    <property type="match status" value="1"/>
</dbReference>
<evidence type="ECO:0000313" key="4">
    <source>
        <dbReference type="EMBL" id="MYC96356.1"/>
    </source>
</evidence>
<dbReference type="GO" id="GO:0004386">
    <property type="term" value="F:helicase activity"/>
    <property type="evidence" value="ECO:0007669"/>
    <property type="project" value="UniProtKB-KW"/>
</dbReference>
<dbReference type="InterPro" id="IPR027417">
    <property type="entry name" value="P-loop_NTPase"/>
</dbReference>
<dbReference type="GO" id="GO:0005524">
    <property type="term" value="F:ATP binding"/>
    <property type="evidence" value="ECO:0007669"/>
    <property type="project" value="InterPro"/>
</dbReference>
<evidence type="ECO:0000259" key="3">
    <source>
        <dbReference type="PROSITE" id="PS51194"/>
    </source>
</evidence>
<comment type="caution">
    <text evidence="4">The sequence shown here is derived from an EMBL/GenBank/DDBJ whole genome shotgun (WGS) entry which is preliminary data.</text>
</comment>